<evidence type="ECO:0000313" key="4">
    <source>
        <dbReference type="EMBL" id="KAI8045733.1"/>
    </source>
</evidence>
<reference evidence="4" key="1">
    <citation type="journal article" date="2023" name="Genome Biol. Evol.">
        <title>Long-read-based Genome Assembly of Drosophila gunungcola Reveals Fewer Chemosensory Genes in Flower-breeding Species.</title>
        <authorList>
            <person name="Negi A."/>
            <person name="Liao B.Y."/>
            <person name="Yeh S.D."/>
        </authorList>
    </citation>
    <scope>NUCLEOTIDE SEQUENCE</scope>
    <source>
        <strain evidence="4">Sukarami</strain>
    </source>
</reference>
<feature type="compositionally biased region" description="Basic residues" evidence="1">
    <location>
        <begin position="398"/>
        <end position="409"/>
    </location>
</feature>
<gene>
    <name evidence="4" type="ORF">M5D96_001917</name>
</gene>
<dbReference type="Proteomes" id="UP001059596">
    <property type="component" value="Chromosome 3R"/>
</dbReference>
<evidence type="ECO:0000256" key="1">
    <source>
        <dbReference type="SAM" id="MobiDB-lite"/>
    </source>
</evidence>
<accession>A0A9P9YZI2</accession>
<evidence type="ECO:0000313" key="5">
    <source>
        <dbReference type="Proteomes" id="UP001059596"/>
    </source>
</evidence>
<feature type="domain" description="DUF4771" evidence="3">
    <location>
        <begin position="671"/>
        <end position="822"/>
    </location>
</feature>
<name>A0A9P9YZI2_9MUSC</name>
<feature type="region of interest" description="Disordered" evidence="1">
    <location>
        <begin position="386"/>
        <end position="468"/>
    </location>
</feature>
<feature type="region of interest" description="Disordered" evidence="1">
    <location>
        <begin position="158"/>
        <end position="178"/>
    </location>
</feature>
<organism evidence="4 5">
    <name type="scientific">Drosophila gunungcola</name>
    <name type="common">fruit fly</name>
    <dbReference type="NCBI Taxonomy" id="103775"/>
    <lineage>
        <taxon>Eukaryota</taxon>
        <taxon>Metazoa</taxon>
        <taxon>Ecdysozoa</taxon>
        <taxon>Arthropoda</taxon>
        <taxon>Hexapoda</taxon>
        <taxon>Insecta</taxon>
        <taxon>Pterygota</taxon>
        <taxon>Neoptera</taxon>
        <taxon>Endopterygota</taxon>
        <taxon>Diptera</taxon>
        <taxon>Brachycera</taxon>
        <taxon>Muscomorpha</taxon>
        <taxon>Ephydroidea</taxon>
        <taxon>Drosophilidae</taxon>
        <taxon>Drosophila</taxon>
        <taxon>Sophophora</taxon>
    </lineage>
</organism>
<dbReference type="InterPro" id="IPR031936">
    <property type="entry name" value="DUF4771"/>
</dbReference>
<proteinExistence type="predicted"/>
<feature type="region of interest" description="Disordered" evidence="1">
    <location>
        <begin position="533"/>
        <end position="558"/>
    </location>
</feature>
<feature type="compositionally biased region" description="Basic and acidic residues" evidence="1">
    <location>
        <begin position="447"/>
        <end position="468"/>
    </location>
</feature>
<dbReference type="AlphaFoldDB" id="A0A9P9YZI2"/>
<feature type="compositionally biased region" description="Polar residues" evidence="1">
    <location>
        <begin position="543"/>
        <end position="554"/>
    </location>
</feature>
<evidence type="ECO:0000259" key="2">
    <source>
        <dbReference type="Pfam" id="PF15994"/>
    </source>
</evidence>
<dbReference type="OrthoDB" id="6613664at2759"/>
<feature type="compositionally biased region" description="Basic residues" evidence="1">
    <location>
        <begin position="422"/>
        <end position="446"/>
    </location>
</feature>
<dbReference type="InterPro" id="IPR031935">
    <property type="entry name" value="DUF4770"/>
</dbReference>
<comment type="caution">
    <text evidence="4">The sequence shown here is derived from an EMBL/GenBank/DDBJ whole genome shotgun (WGS) entry which is preliminary data.</text>
</comment>
<feature type="compositionally biased region" description="Basic and acidic residues" evidence="1">
    <location>
        <begin position="386"/>
        <end position="397"/>
    </location>
</feature>
<dbReference type="Pfam" id="PF15995">
    <property type="entry name" value="DUF4771"/>
    <property type="match status" value="1"/>
</dbReference>
<evidence type="ECO:0000259" key="3">
    <source>
        <dbReference type="Pfam" id="PF15995"/>
    </source>
</evidence>
<keyword evidence="5" id="KW-1185">Reference proteome</keyword>
<feature type="domain" description="DUF4770" evidence="2">
    <location>
        <begin position="75"/>
        <end position="253"/>
    </location>
</feature>
<dbReference type="Pfam" id="PF15994">
    <property type="entry name" value="DUF4770"/>
    <property type="match status" value="1"/>
</dbReference>
<sequence length="837" mass="96841">MKVHMPGDTRNGVAQRTWRRILEHLAPIKGYQAIQREISWYRGLSQSQLEAANSLANMLRDNMDEMAASGLAKILVRLGLHPTPPVKTLHLVMHLSRGNDLAFLWFLMEMCYKTPHHGQTYSVNEQIIMSTIFRLDLLPTLRELDRWLPLPHASQMDRDKAGGLRQSQKVRKKKEVELERQRELARKEKIMTPLSPYFQEQNIAGLLRNECRLLSNFPANSASLLEMEEEPPESNLWSRWFGSYKLSESHRIGKGIIFEEINSIFESFRRASLPPRDVESLCAHHQYIREMEKSLEAQLEVIKQRKCEELITVRNRLEERKRKRVVQELEEMSACHLKRFQDMAARARLASTRKQLFGGTSASALTFGCPAMDHKCDDFEEERCQTFEADRPPERPPIKRPKRRSRSGSRSRLLSGAEAKPRSKQKSRSKNRSRSSSRNRTKRKSNRLSDKKPLEEKEVEQVPHRKGRDEFPDIMVKLLKGNRPILPGCPDFRPESTKCAKCQIYNPQEGLPWNRTPKQRPSSLMQFLQLCGTGQAEQKDSDPGQQDTNPSSQPDQKESVQLLELGPPGSNCVKFNYRELFGSLHRTHLDDERMRLKEAFVRAIDDDVQYLSAALNGGEEGSLDALVDRAAKRVFAKDVKTFHKELERLQRKRAAGEKDRRTSRLNFGQDFYDPENLPLMKEMLRLGLEKVAKDKRYVLPTLPQVHSVPYLIEWIRLRYGKRYSYREKENMLAKDVVVMDQLAWVMRTNLMNIPSLPVGDNVRDLAKLRKYAKCHRELHTNRFLEAIMEVERVFFSAMKPQLSNAATESTFLAYLPAHFNDLGFTVNNANVAMGISR</sequence>
<dbReference type="PANTHER" id="PTHR41967:SF6">
    <property type="entry name" value="FI19406P1-RELATED"/>
    <property type="match status" value="1"/>
</dbReference>
<dbReference type="PANTHER" id="PTHR41967">
    <property type="entry name" value="FI19406P1-RELATED"/>
    <property type="match status" value="1"/>
</dbReference>
<protein>
    <submittedName>
        <fullName evidence="4">Uncharacterized protein</fullName>
    </submittedName>
</protein>
<dbReference type="EMBL" id="JAMKOV010000001">
    <property type="protein sequence ID" value="KAI8045733.1"/>
    <property type="molecule type" value="Genomic_DNA"/>
</dbReference>